<accession>A0A1Z1WP56</accession>
<feature type="region of interest" description="Disordered" evidence="1">
    <location>
        <begin position="437"/>
        <end position="483"/>
    </location>
</feature>
<sequence>MQPCVLPGDGESEAAALGAGARGVRLVEAVEDVRQHLVGDAGAVVGDVDHQGLRCGGRPDGDGSGAVAQGVADQVGEDDVDAPRVDPDARILLRKLGDHLVRLAPAAQLKRLVDDGAEAHVVQAQLGGARVEAGDLHQVLDHGGQLAGLVADEQDRVGGVRGQRLRTGVLVQGVRDGGHRGERGPQLVRDVGGEPAGVGLHPPQLGGVLLQRGGHGVERARQGGEFVLARDVEAGTEGARGDLLGGRTQLSYGTQHAAGREQGGHDGEGERGDGAGPGRGDQGGDVGPFALQGHGGVGDEARRLRRRRAAAGLSPTAASSVAGSSAPARSSVPGGVVDRHADQESRSFGVLHALVEGGVAAPGRVAQGAADVGRGADERSAVAGDGRVPGARARGAVELAREGAQVRVGGVGRQIGGERVDLEAQIVDGAVLGAVQDRAAGLPEGERGGDQRAERGDEDEGHDQAGAQAAGQGGLHAGSGPKR</sequence>
<keyword evidence="3" id="KW-1185">Reference proteome</keyword>
<reference evidence="2 3" key="1">
    <citation type="submission" date="2017-05" db="EMBL/GenBank/DDBJ databases">
        <title>Streptomyces alboflavus Genome sequencing and assembly.</title>
        <authorList>
            <person name="Wang Y."/>
            <person name="Du B."/>
            <person name="Ding Y."/>
            <person name="Liu H."/>
            <person name="Hou Q."/>
            <person name="Liu K."/>
            <person name="Wang C."/>
            <person name="Yao L."/>
        </authorList>
    </citation>
    <scope>NUCLEOTIDE SEQUENCE [LARGE SCALE GENOMIC DNA]</scope>
    <source>
        <strain evidence="2 3">MDJK44</strain>
    </source>
</reference>
<proteinExistence type="predicted"/>
<organism evidence="2 3">
    <name type="scientific">Streptomyces alboflavus</name>
    <dbReference type="NCBI Taxonomy" id="67267"/>
    <lineage>
        <taxon>Bacteria</taxon>
        <taxon>Bacillati</taxon>
        <taxon>Actinomycetota</taxon>
        <taxon>Actinomycetes</taxon>
        <taxon>Kitasatosporales</taxon>
        <taxon>Streptomycetaceae</taxon>
        <taxon>Streptomyces</taxon>
    </lineage>
</organism>
<feature type="compositionally biased region" description="Basic and acidic residues" evidence="1">
    <location>
        <begin position="258"/>
        <end position="273"/>
    </location>
</feature>
<evidence type="ECO:0000313" key="3">
    <source>
        <dbReference type="Proteomes" id="UP000195880"/>
    </source>
</evidence>
<protein>
    <submittedName>
        <fullName evidence="2">Uncharacterized protein</fullName>
    </submittedName>
</protein>
<evidence type="ECO:0000313" key="2">
    <source>
        <dbReference type="EMBL" id="ARX88241.1"/>
    </source>
</evidence>
<gene>
    <name evidence="2" type="ORF">SMD44_07728</name>
</gene>
<evidence type="ECO:0000256" key="1">
    <source>
        <dbReference type="SAM" id="MobiDB-lite"/>
    </source>
</evidence>
<feature type="compositionally biased region" description="Basic and acidic residues" evidence="1">
    <location>
        <begin position="444"/>
        <end position="455"/>
    </location>
</feature>
<dbReference type="EMBL" id="CP021748">
    <property type="protein sequence ID" value="ARX88241.1"/>
    <property type="molecule type" value="Genomic_DNA"/>
</dbReference>
<name>A0A1Z1WP56_9ACTN</name>
<feature type="region of interest" description="Disordered" evidence="1">
    <location>
        <begin position="255"/>
        <end position="337"/>
    </location>
</feature>
<feature type="compositionally biased region" description="Gly residues" evidence="1">
    <location>
        <begin position="274"/>
        <end position="286"/>
    </location>
</feature>
<dbReference type="AlphaFoldDB" id="A0A1Z1WP56"/>
<dbReference type="KEGG" id="salf:SMD44_07728"/>
<dbReference type="Proteomes" id="UP000195880">
    <property type="component" value="Chromosome"/>
</dbReference>
<feature type="compositionally biased region" description="Low complexity" evidence="1">
    <location>
        <begin position="310"/>
        <end position="335"/>
    </location>
</feature>